<reference evidence="1 2" key="1">
    <citation type="submission" date="2019-12" db="EMBL/GenBank/DDBJ databases">
        <title>Novel species isolated from a subtropical stream in China.</title>
        <authorList>
            <person name="Lu H."/>
        </authorList>
    </citation>
    <scope>NUCLEOTIDE SEQUENCE [LARGE SCALE GENOMIC DNA]</scope>
    <source>
        <strain evidence="1 2">CY13W</strain>
    </source>
</reference>
<dbReference type="PANTHER" id="PTHR38785:SF1">
    <property type="entry name" value="HOMOLOG OF VIRK"/>
    <property type="match status" value="1"/>
</dbReference>
<keyword evidence="2" id="KW-1185">Reference proteome</keyword>
<dbReference type="PANTHER" id="PTHR38785">
    <property type="entry name" value="HOMOLOG OF VIRK"/>
    <property type="match status" value="1"/>
</dbReference>
<dbReference type="Pfam" id="PF04393">
    <property type="entry name" value="DUF535"/>
    <property type="match status" value="1"/>
</dbReference>
<dbReference type="InterPro" id="IPR007488">
    <property type="entry name" value="DUF535"/>
</dbReference>
<comment type="caution">
    <text evidence="1">The sequence shown here is derived from an EMBL/GenBank/DDBJ whole genome shotgun (WGS) entry which is preliminary data.</text>
</comment>
<dbReference type="Proteomes" id="UP000478090">
    <property type="component" value="Unassembled WGS sequence"/>
</dbReference>
<evidence type="ECO:0000313" key="2">
    <source>
        <dbReference type="Proteomes" id="UP000478090"/>
    </source>
</evidence>
<evidence type="ECO:0000313" key="1">
    <source>
        <dbReference type="EMBL" id="MYM41694.1"/>
    </source>
</evidence>
<proteinExistence type="predicted"/>
<organism evidence="1 2">
    <name type="scientific">Duganella qianjiadongensis</name>
    <dbReference type="NCBI Taxonomy" id="2692176"/>
    <lineage>
        <taxon>Bacteria</taxon>
        <taxon>Pseudomonadati</taxon>
        <taxon>Pseudomonadota</taxon>
        <taxon>Betaproteobacteria</taxon>
        <taxon>Burkholderiales</taxon>
        <taxon>Oxalobacteraceae</taxon>
        <taxon>Telluria group</taxon>
        <taxon>Duganella</taxon>
    </lineage>
</organism>
<name>A0ABW9VSF0_9BURK</name>
<protein>
    <submittedName>
        <fullName evidence="1">DUF535 domain-containing protein</fullName>
    </submittedName>
</protein>
<accession>A0ABW9VSF0</accession>
<sequence>MRLSLITDFVALRASHDIFYHLSHRHYLSSFLSLRERAEFAVFHMRVEDRYFDTTYKNAVYLQGGLVLWEQVVEEVHFQIKLRMASIVAQEGDLEVALFVDEQRLHSFKFSWIDGVKIGLPGALVPWVTTCQGLRHSKTEAPEKFSVAFPNNWAKLFCLSALRGIALALGSEVFIGIGGDSHVALSSERRPQFIATYDDLWLSMNGTKDSRYGYHIPSRLPLKDLKAVPSKHRKRAEQRRQHWTEIEQRASAAISRCFAATLN</sequence>
<dbReference type="EMBL" id="WWCM01000020">
    <property type="protein sequence ID" value="MYM41694.1"/>
    <property type="molecule type" value="Genomic_DNA"/>
</dbReference>
<gene>
    <name evidence="1" type="ORF">GTP27_20510</name>
</gene>